<dbReference type="AlphaFoldDB" id="A0A1I7ME40"/>
<feature type="domain" description="Bacterial sugar transferase" evidence="9">
    <location>
        <begin position="322"/>
        <end position="509"/>
    </location>
</feature>
<evidence type="ECO:0000256" key="1">
    <source>
        <dbReference type="ARBA" id="ARBA00004141"/>
    </source>
</evidence>
<dbReference type="PANTHER" id="PTHR30576:SF10">
    <property type="entry name" value="SLL5057 PROTEIN"/>
    <property type="match status" value="1"/>
</dbReference>
<evidence type="ECO:0000256" key="8">
    <source>
        <dbReference type="SAM" id="Phobius"/>
    </source>
</evidence>
<keyword evidence="3 10" id="KW-0808">Transferase</keyword>
<feature type="transmembrane region" description="Helical" evidence="8">
    <location>
        <begin position="84"/>
        <end position="104"/>
    </location>
</feature>
<dbReference type="GO" id="GO:0016020">
    <property type="term" value="C:membrane"/>
    <property type="evidence" value="ECO:0007669"/>
    <property type="project" value="UniProtKB-SubCell"/>
</dbReference>
<feature type="transmembrane region" description="Helical" evidence="8">
    <location>
        <begin position="125"/>
        <end position="142"/>
    </location>
</feature>
<name>A0A1I7ME40_9MICC</name>
<feature type="transmembrane region" description="Helical" evidence="8">
    <location>
        <begin position="148"/>
        <end position="167"/>
    </location>
</feature>
<evidence type="ECO:0000313" key="10">
    <source>
        <dbReference type="EMBL" id="SFV20196.1"/>
    </source>
</evidence>
<proteinExistence type="inferred from homology"/>
<gene>
    <name evidence="10" type="ORF">SAMN04487966_101213</name>
</gene>
<evidence type="ECO:0000256" key="5">
    <source>
        <dbReference type="ARBA" id="ARBA00022989"/>
    </source>
</evidence>
<comment type="similarity">
    <text evidence="2">Belongs to the bacterial sugar transferase family.</text>
</comment>
<feature type="compositionally biased region" description="Basic and acidic residues" evidence="7">
    <location>
        <begin position="1"/>
        <end position="13"/>
    </location>
</feature>
<dbReference type="Pfam" id="PF02397">
    <property type="entry name" value="Bac_transf"/>
    <property type="match status" value="1"/>
</dbReference>
<accession>A0A1I7ME40</accession>
<keyword evidence="6 8" id="KW-0472">Membrane</keyword>
<keyword evidence="11" id="KW-1185">Reference proteome</keyword>
<evidence type="ECO:0000256" key="2">
    <source>
        <dbReference type="ARBA" id="ARBA00006464"/>
    </source>
</evidence>
<feature type="region of interest" description="Disordered" evidence="7">
    <location>
        <begin position="1"/>
        <end position="36"/>
    </location>
</feature>
<dbReference type="GO" id="GO:0016780">
    <property type="term" value="F:phosphotransferase activity, for other substituted phosphate groups"/>
    <property type="evidence" value="ECO:0007669"/>
    <property type="project" value="TreeGrafter"/>
</dbReference>
<evidence type="ECO:0000256" key="4">
    <source>
        <dbReference type="ARBA" id="ARBA00022692"/>
    </source>
</evidence>
<keyword evidence="5 8" id="KW-1133">Transmembrane helix</keyword>
<evidence type="ECO:0000256" key="6">
    <source>
        <dbReference type="ARBA" id="ARBA00023136"/>
    </source>
</evidence>
<reference evidence="10 11" key="1">
    <citation type="submission" date="2016-10" db="EMBL/GenBank/DDBJ databases">
        <authorList>
            <person name="de Groot N.N."/>
        </authorList>
    </citation>
    <scope>NUCLEOTIDE SEQUENCE [LARGE SCALE GENOMIC DNA]</scope>
    <source>
        <strain evidence="10 11">CGMCC 1.7054</strain>
    </source>
</reference>
<sequence>MSSKMEDHTRSQTDHVQPQQSERSPKAGTGSRASVKEQRTSWQDALQRRIAVVDALVILWAVIGAQIIRFGVGGTPDLAGALDASYWTFTVALTVVWWLFLGFFRSRDLRVLGAGPEEYKQVVTSSLYLFGLIAIISYLFRLEVARGYVGLALPLGVIGLLAGRWFLRQHLVHARVQGRSTRRVVLLGSPNSVLHLHDSLRSVPGAGYRPVAAILPGFQVETPDGEEGLPLPVASASAKVKDIIQVLEDYDADALAIASGAQLKIQTVRRLGWELSERRISQIMAPALTDIAGPRIHSQPVAGTSLIHVSTPRLEGFEAFVKRTFDVIGSAVLLILLAPVFLVVALCVKLSDPGPAFFHQERVGKDGSRFPMHKFRSMVVDAEARLAELPAQNEGAGVLFKMRDDPRITSVGAFIRRYSIDELPQLWNVLKGEMSLVGPRPPLPREVAEYERHVGRRLLVKPGITGLWQVSGRSDLSWDESVRLDLYYVENWSVVQDILILLRTLKAVVAKDGAY</sequence>
<feature type="transmembrane region" description="Helical" evidence="8">
    <location>
        <begin position="50"/>
        <end position="72"/>
    </location>
</feature>
<organism evidence="10 11">
    <name type="scientific">Micrococcus terreus</name>
    <dbReference type="NCBI Taxonomy" id="574650"/>
    <lineage>
        <taxon>Bacteria</taxon>
        <taxon>Bacillati</taxon>
        <taxon>Actinomycetota</taxon>
        <taxon>Actinomycetes</taxon>
        <taxon>Micrococcales</taxon>
        <taxon>Micrococcaceae</taxon>
        <taxon>Micrococcus</taxon>
    </lineage>
</organism>
<dbReference type="Proteomes" id="UP000198881">
    <property type="component" value="Unassembled WGS sequence"/>
</dbReference>
<dbReference type="RefSeq" id="WP_245760506.1">
    <property type="nucleotide sequence ID" value="NZ_FPCG01000001.1"/>
</dbReference>
<dbReference type="PANTHER" id="PTHR30576">
    <property type="entry name" value="COLANIC BIOSYNTHESIS UDP-GLUCOSE LIPID CARRIER TRANSFERASE"/>
    <property type="match status" value="1"/>
</dbReference>
<dbReference type="STRING" id="574650.SAMN04487966_101213"/>
<comment type="subcellular location">
    <subcellularLocation>
        <location evidence="1">Membrane</location>
        <topology evidence="1">Multi-pass membrane protein</topology>
    </subcellularLocation>
</comment>
<feature type="transmembrane region" description="Helical" evidence="8">
    <location>
        <begin position="327"/>
        <end position="346"/>
    </location>
</feature>
<dbReference type="InterPro" id="IPR003362">
    <property type="entry name" value="Bact_transf"/>
</dbReference>
<dbReference type="InterPro" id="IPR017475">
    <property type="entry name" value="EPS_sugar_tfrase"/>
</dbReference>
<evidence type="ECO:0000259" key="9">
    <source>
        <dbReference type="Pfam" id="PF02397"/>
    </source>
</evidence>
<keyword evidence="4 8" id="KW-0812">Transmembrane</keyword>
<evidence type="ECO:0000256" key="3">
    <source>
        <dbReference type="ARBA" id="ARBA00022679"/>
    </source>
</evidence>
<evidence type="ECO:0000256" key="7">
    <source>
        <dbReference type="SAM" id="MobiDB-lite"/>
    </source>
</evidence>
<dbReference type="NCBIfam" id="TIGR03025">
    <property type="entry name" value="EPS_sugtrans"/>
    <property type="match status" value="1"/>
</dbReference>
<evidence type="ECO:0000313" key="11">
    <source>
        <dbReference type="Proteomes" id="UP000198881"/>
    </source>
</evidence>
<protein>
    <submittedName>
        <fullName evidence="10">Undecaprenyl-phosphate galactose phosphotransferase, WbaP/exopolysaccharide biosynthesis polyprenyl glycosylphosphotransferase</fullName>
    </submittedName>
</protein>
<dbReference type="EMBL" id="FPCG01000001">
    <property type="protein sequence ID" value="SFV20196.1"/>
    <property type="molecule type" value="Genomic_DNA"/>
</dbReference>